<dbReference type="Gene3D" id="3.20.20.300">
    <property type="entry name" value="Glycoside hydrolase, family 3, N-terminal domain"/>
    <property type="match status" value="1"/>
</dbReference>
<comment type="caution">
    <text evidence="9">The sequence shown here is derived from an EMBL/GenBank/DDBJ whole genome shotgun (WGS) entry which is preliminary data.</text>
</comment>
<evidence type="ECO:0000256" key="2">
    <source>
        <dbReference type="ARBA" id="ARBA00005336"/>
    </source>
</evidence>
<gene>
    <name evidence="9" type="ORF">OZSIB_3978</name>
</gene>
<sequence length="748" mass="81531">MGLYRWLLIVAVMVGPLWPAPVGAQPAASTSEGAGETRIDRLLERMTLDEKIGQMTLFTSTWAQTGPTMDPAYLDHVRAGRCGAIFNAMTASYTRWLQRIAVEETRLGIPLLFGYDVIHGHRTIFPIPLAESCSWDLAAIEQSARIAAIEAAAEGIHWTFAPMVDIARDPRWGRIAEGAGEDVWLACRIAEARVRGFQGTDLRRPDTIAACAKHFAAYGAAQAGRDYHTADVSERTLEEVYLPPFEACVKAGVRTVMTAFNEIAGHPCTAHPYLLSDLLRGRWGFTGMVVSDYTAINELVPHGYAADEAEAGRRAVLAGVDMDMQGAVFLTHLRRQVERGEVPMARLDEAVRRILTLKEELGLFDDPYRYCDEAREKRVVFSARHQAAARAMARRSMVLLKNDGGVLPLRPNLRSLAVIGPLAEATVDLLGNWHAAGDGSKVVSILQAVRERVGPGCQVRFAKGCEVEGHDRSGFRAALAAARDAEAVLLVLGERENMSGEAASRVDIDLPGVQNELAEAIARLGRPTAAVLLNGRPLALTRLHAAVPAILEAWFPGSLGGRAVADVVFGDHAPSGKLTVTFPRHVGQIPIYYSMKNTGRPLVADQKYTSRYLDCPNTPLYPFGHGLTYTTFAYSDLQVEPPVVDGGKSVTVRVTVRNTGSREGEEVVQCYLRDLAASVTRPVKELRGFRRLRLAPGASATIEFTLGAGDLSFRRADGTWGWEPGEFRVMVGGSSDLTLEGSFHIRDN</sequence>
<evidence type="ECO:0000259" key="8">
    <source>
        <dbReference type="SMART" id="SM01217"/>
    </source>
</evidence>
<keyword evidence="5 7" id="KW-0378">Hydrolase</keyword>
<evidence type="ECO:0000313" key="10">
    <source>
        <dbReference type="Proteomes" id="UP000252355"/>
    </source>
</evidence>
<feature type="domain" description="Fibronectin type III-like" evidence="8">
    <location>
        <begin position="666"/>
        <end position="735"/>
    </location>
</feature>
<keyword evidence="4" id="KW-0732">Signal</keyword>
<evidence type="ECO:0000256" key="4">
    <source>
        <dbReference type="ARBA" id="ARBA00022729"/>
    </source>
</evidence>
<reference evidence="9 10" key="1">
    <citation type="submission" date="2018-05" db="EMBL/GenBank/DDBJ databases">
        <title>A metagenomic window into the 2 km-deep terrestrial subsurface aquifer revealed taxonomically and functionally diverse microbial community comprising novel uncultured bacterial lineages.</title>
        <authorList>
            <person name="Kadnikov V.V."/>
            <person name="Mardanov A.V."/>
            <person name="Beletsky A.V."/>
            <person name="Banks D."/>
            <person name="Pimenov N.V."/>
            <person name="Frank Y.A."/>
            <person name="Karnachuk O.V."/>
            <person name="Ravin N.V."/>
        </authorList>
    </citation>
    <scope>NUCLEOTIDE SEQUENCE [LARGE SCALE GENOMIC DNA]</scope>
    <source>
        <strain evidence="9">BY5</strain>
    </source>
</reference>
<dbReference type="AlphaFoldDB" id="A0A367ZNW8"/>
<dbReference type="EC" id="3.2.1.21" evidence="3"/>
<evidence type="ECO:0000256" key="3">
    <source>
        <dbReference type="ARBA" id="ARBA00012744"/>
    </source>
</evidence>
<evidence type="ECO:0000256" key="5">
    <source>
        <dbReference type="ARBA" id="ARBA00022801"/>
    </source>
</evidence>
<dbReference type="InterPro" id="IPR019800">
    <property type="entry name" value="Glyco_hydro_3_AS"/>
</dbReference>
<evidence type="ECO:0000256" key="1">
    <source>
        <dbReference type="ARBA" id="ARBA00000448"/>
    </source>
</evidence>
<dbReference type="FunFam" id="3.20.20.300:FF:000005">
    <property type="entry name" value="Periplasmic beta-glucosidase"/>
    <property type="match status" value="1"/>
</dbReference>
<dbReference type="SUPFAM" id="SSF51445">
    <property type="entry name" value="(Trans)glycosidases"/>
    <property type="match status" value="1"/>
</dbReference>
<evidence type="ECO:0000313" key="9">
    <source>
        <dbReference type="EMBL" id="RCK79824.1"/>
    </source>
</evidence>
<dbReference type="InterPro" id="IPR002772">
    <property type="entry name" value="Glyco_hydro_3_C"/>
</dbReference>
<dbReference type="InterPro" id="IPR036962">
    <property type="entry name" value="Glyco_hydro_3_N_sf"/>
</dbReference>
<dbReference type="GO" id="GO:0009251">
    <property type="term" value="P:glucan catabolic process"/>
    <property type="evidence" value="ECO:0007669"/>
    <property type="project" value="TreeGrafter"/>
</dbReference>
<proteinExistence type="inferred from homology"/>
<dbReference type="InterPro" id="IPR013783">
    <property type="entry name" value="Ig-like_fold"/>
</dbReference>
<keyword evidence="6 7" id="KW-0326">Glycosidase</keyword>
<dbReference type="Gene3D" id="2.60.40.10">
    <property type="entry name" value="Immunoglobulins"/>
    <property type="match status" value="1"/>
</dbReference>
<dbReference type="InterPro" id="IPR001764">
    <property type="entry name" value="Glyco_hydro_3_N"/>
</dbReference>
<evidence type="ECO:0000256" key="7">
    <source>
        <dbReference type="RuleBase" id="RU361161"/>
    </source>
</evidence>
<organism evidence="9 10">
    <name type="scientific">Candidatus Ozemobacter sibiricus</name>
    <dbReference type="NCBI Taxonomy" id="2268124"/>
    <lineage>
        <taxon>Bacteria</taxon>
        <taxon>Candidatus Ozemobacteria</taxon>
        <taxon>Candidatus Ozemobacterales</taxon>
        <taxon>Candidatus Ozemobacteraceae</taxon>
        <taxon>Candidatus Ozemobacter</taxon>
    </lineage>
</organism>
<evidence type="ECO:0000256" key="6">
    <source>
        <dbReference type="ARBA" id="ARBA00023295"/>
    </source>
</evidence>
<dbReference type="PANTHER" id="PTHR30620:SF16">
    <property type="entry name" value="LYSOSOMAL BETA GLUCOSIDASE"/>
    <property type="match status" value="1"/>
</dbReference>
<dbReference type="FunFam" id="2.60.40.10:FF:000495">
    <property type="entry name" value="Periplasmic beta-glucosidase"/>
    <property type="match status" value="1"/>
</dbReference>
<dbReference type="InterPro" id="IPR051915">
    <property type="entry name" value="Cellulose_Degrad_GH3"/>
</dbReference>
<dbReference type="InterPro" id="IPR036881">
    <property type="entry name" value="Glyco_hydro_3_C_sf"/>
</dbReference>
<protein>
    <recommendedName>
        <fullName evidence="3">beta-glucosidase</fullName>
        <ecNumber evidence="3">3.2.1.21</ecNumber>
    </recommendedName>
</protein>
<dbReference type="PRINTS" id="PR00133">
    <property type="entry name" value="GLHYDRLASE3"/>
</dbReference>
<dbReference type="InterPro" id="IPR026891">
    <property type="entry name" value="Fn3-like"/>
</dbReference>
<dbReference type="SUPFAM" id="SSF52279">
    <property type="entry name" value="Beta-D-glucan exohydrolase, C-terminal domain"/>
    <property type="match status" value="1"/>
</dbReference>
<accession>A0A367ZNW8</accession>
<dbReference type="GO" id="GO:0008422">
    <property type="term" value="F:beta-glucosidase activity"/>
    <property type="evidence" value="ECO:0007669"/>
    <property type="project" value="UniProtKB-EC"/>
</dbReference>
<dbReference type="PROSITE" id="PS00775">
    <property type="entry name" value="GLYCOSYL_HYDROL_F3"/>
    <property type="match status" value="1"/>
</dbReference>
<dbReference type="InterPro" id="IPR017853">
    <property type="entry name" value="GH"/>
</dbReference>
<dbReference type="SMART" id="SM01217">
    <property type="entry name" value="Fn3_like"/>
    <property type="match status" value="1"/>
</dbReference>
<dbReference type="EMBL" id="QOQW01000010">
    <property type="protein sequence ID" value="RCK79824.1"/>
    <property type="molecule type" value="Genomic_DNA"/>
</dbReference>
<dbReference type="Pfam" id="PF00933">
    <property type="entry name" value="Glyco_hydro_3"/>
    <property type="match status" value="1"/>
</dbReference>
<dbReference type="Pfam" id="PF01915">
    <property type="entry name" value="Glyco_hydro_3_C"/>
    <property type="match status" value="1"/>
</dbReference>
<dbReference type="PANTHER" id="PTHR30620">
    <property type="entry name" value="PERIPLASMIC BETA-GLUCOSIDASE-RELATED"/>
    <property type="match status" value="1"/>
</dbReference>
<name>A0A367ZNW8_9BACT</name>
<comment type="catalytic activity">
    <reaction evidence="1">
        <text>Hydrolysis of terminal, non-reducing beta-D-glucosyl residues with release of beta-D-glucose.</text>
        <dbReference type="EC" id="3.2.1.21"/>
    </reaction>
</comment>
<dbReference type="Proteomes" id="UP000252355">
    <property type="component" value="Unassembled WGS sequence"/>
</dbReference>
<dbReference type="Gene3D" id="3.40.50.1700">
    <property type="entry name" value="Glycoside hydrolase family 3 C-terminal domain"/>
    <property type="match status" value="1"/>
</dbReference>
<comment type="similarity">
    <text evidence="2 7">Belongs to the glycosyl hydrolase 3 family.</text>
</comment>
<dbReference type="Pfam" id="PF14310">
    <property type="entry name" value="Fn3-like"/>
    <property type="match status" value="1"/>
</dbReference>